<comment type="caution">
    <text evidence="2">The sequence shown here is derived from an EMBL/GenBank/DDBJ whole genome shotgun (WGS) entry which is preliminary data.</text>
</comment>
<evidence type="ECO:0000313" key="2">
    <source>
        <dbReference type="EMBL" id="KKS07187.1"/>
    </source>
</evidence>
<protein>
    <submittedName>
        <fullName evidence="2">Nucleic acid binding OB-fold tRNA/helicase-type</fullName>
    </submittedName>
</protein>
<name>A0A0G0W589_UNCKA</name>
<dbReference type="AlphaFoldDB" id="A0A0G0W589"/>
<keyword evidence="1" id="KW-0812">Transmembrane</keyword>
<proteinExistence type="predicted"/>
<evidence type="ECO:0000256" key="1">
    <source>
        <dbReference type="SAM" id="Phobius"/>
    </source>
</evidence>
<gene>
    <name evidence="2" type="ORF">UU59_C0011G0015</name>
</gene>
<sequence length="252" mass="28161">MKKNPIFWVRLAVAVVAAVTLGYVLVSKFVTGPQEIAVATATPVPTRSVPTVTPTVTQVPTGTQTQTRVPTETPEPSATVVVSATPPTGFTFYGAQLEFLRTVLGWGYEVSDCLYNLEEAANLKVSEPGKCVMGVNVYPSKKERLVGNYLFLANYYKFVGDSRSAIPYEYFFYHYDGTFVDPAVDWLSLDPHAVWRWTADNGFMRKVANYYGLDYPDELPPDPIRILPLTTEEYLTILSRPDLFPGWVESHK</sequence>
<evidence type="ECO:0000313" key="3">
    <source>
        <dbReference type="Proteomes" id="UP000034544"/>
    </source>
</evidence>
<keyword evidence="1" id="KW-0472">Membrane</keyword>
<dbReference type="EMBL" id="LCBF01000011">
    <property type="protein sequence ID" value="KKS07187.1"/>
    <property type="molecule type" value="Genomic_DNA"/>
</dbReference>
<accession>A0A0G0W589</accession>
<dbReference type="Proteomes" id="UP000034544">
    <property type="component" value="Unassembled WGS sequence"/>
</dbReference>
<keyword evidence="1" id="KW-1133">Transmembrane helix</keyword>
<keyword evidence="2" id="KW-0067">ATP-binding</keyword>
<keyword evidence="2" id="KW-0547">Nucleotide-binding</keyword>
<keyword evidence="2" id="KW-0378">Hydrolase</keyword>
<reference evidence="2 3" key="1">
    <citation type="journal article" date="2015" name="Nature">
        <title>rRNA introns, odd ribosomes, and small enigmatic genomes across a large radiation of phyla.</title>
        <authorList>
            <person name="Brown C.T."/>
            <person name="Hug L.A."/>
            <person name="Thomas B.C."/>
            <person name="Sharon I."/>
            <person name="Castelle C.J."/>
            <person name="Singh A."/>
            <person name="Wilkins M.J."/>
            <person name="Williams K.H."/>
            <person name="Banfield J.F."/>
        </authorList>
    </citation>
    <scope>NUCLEOTIDE SEQUENCE [LARGE SCALE GENOMIC DNA]</scope>
</reference>
<keyword evidence="2" id="KW-0347">Helicase</keyword>
<feature type="transmembrane region" description="Helical" evidence="1">
    <location>
        <begin position="7"/>
        <end position="26"/>
    </location>
</feature>
<dbReference type="GO" id="GO:0004386">
    <property type="term" value="F:helicase activity"/>
    <property type="evidence" value="ECO:0007669"/>
    <property type="project" value="UniProtKB-KW"/>
</dbReference>
<organism evidence="2 3">
    <name type="scientific">candidate division WWE3 bacterium GW2011_GWE1_41_27</name>
    <dbReference type="NCBI Taxonomy" id="1619131"/>
    <lineage>
        <taxon>Bacteria</taxon>
        <taxon>Katanobacteria</taxon>
    </lineage>
</organism>